<dbReference type="InterPro" id="IPR022385">
    <property type="entry name" value="Rhs_assc_core"/>
</dbReference>
<name>A0ABP8H4C8_9BURK</name>
<dbReference type="PANTHER" id="PTHR32305:SF15">
    <property type="entry name" value="PROTEIN RHSA-RELATED"/>
    <property type="match status" value="1"/>
</dbReference>
<dbReference type="InterPro" id="IPR050708">
    <property type="entry name" value="T6SS_VgrG/RHS"/>
</dbReference>
<evidence type="ECO:0000313" key="2">
    <source>
        <dbReference type="EMBL" id="GAA4333999.1"/>
    </source>
</evidence>
<evidence type="ECO:0008006" key="4">
    <source>
        <dbReference type="Google" id="ProtNLM"/>
    </source>
</evidence>
<dbReference type="Gene3D" id="2.180.10.10">
    <property type="entry name" value="RHS repeat-associated core"/>
    <property type="match status" value="1"/>
</dbReference>
<feature type="region of interest" description="Disordered" evidence="1">
    <location>
        <begin position="395"/>
        <end position="433"/>
    </location>
</feature>
<dbReference type="PRINTS" id="PR00394">
    <property type="entry name" value="RHSPROTEIN"/>
</dbReference>
<reference evidence="3" key="1">
    <citation type="journal article" date="2019" name="Int. J. Syst. Evol. Microbiol.">
        <title>The Global Catalogue of Microorganisms (GCM) 10K type strain sequencing project: providing services to taxonomists for standard genome sequencing and annotation.</title>
        <authorList>
            <consortium name="The Broad Institute Genomics Platform"/>
            <consortium name="The Broad Institute Genome Sequencing Center for Infectious Disease"/>
            <person name="Wu L."/>
            <person name="Ma J."/>
        </authorList>
    </citation>
    <scope>NUCLEOTIDE SEQUENCE [LARGE SCALE GENOMIC DNA]</scope>
    <source>
        <strain evidence="3">JCM 17804</strain>
    </source>
</reference>
<keyword evidence="3" id="KW-1185">Reference proteome</keyword>
<feature type="compositionally biased region" description="Pro residues" evidence="1">
    <location>
        <begin position="395"/>
        <end position="404"/>
    </location>
</feature>
<dbReference type="PANTHER" id="PTHR32305">
    <property type="match status" value="1"/>
</dbReference>
<proteinExistence type="predicted"/>
<evidence type="ECO:0000256" key="1">
    <source>
        <dbReference type="SAM" id="MobiDB-lite"/>
    </source>
</evidence>
<organism evidence="2 3">
    <name type="scientific">Variovorax defluvii</name>
    <dbReference type="NCBI Taxonomy" id="913761"/>
    <lineage>
        <taxon>Bacteria</taxon>
        <taxon>Pseudomonadati</taxon>
        <taxon>Pseudomonadota</taxon>
        <taxon>Betaproteobacteria</taxon>
        <taxon>Burkholderiales</taxon>
        <taxon>Comamonadaceae</taxon>
        <taxon>Variovorax</taxon>
    </lineage>
</organism>
<comment type="caution">
    <text evidence="2">The sequence shown here is derived from an EMBL/GenBank/DDBJ whole genome shotgun (WGS) entry which is preliminary data.</text>
</comment>
<dbReference type="EMBL" id="BAABGJ010000008">
    <property type="protein sequence ID" value="GAA4333999.1"/>
    <property type="molecule type" value="Genomic_DNA"/>
</dbReference>
<accession>A0ABP8H4C8</accession>
<evidence type="ECO:0000313" key="3">
    <source>
        <dbReference type="Proteomes" id="UP001500975"/>
    </source>
</evidence>
<gene>
    <name evidence="2" type="ORF">GCM10023165_09510</name>
</gene>
<feature type="region of interest" description="Disordered" evidence="1">
    <location>
        <begin position="450"/>
        <end position="473"/>
    </location>
</feature>
<sequence>MLQASLLVLPASAGTLRTEYDAMGLPSSITDASGQVTRIQRDAINRTASTKTLNGQTISRSYAVAAGSNRIQGFSQTVGGTTTNIAFGYNANGDLSSDGLRTYSYDADGRLSAVTTGATNTSPTTRYAHNVLGQRVFKTEPLYPPSEGDERDPDFFQGLIVFFTKLWGPNTTDAEKQGYAYLYDEEGSLIAETGTGGANSTGSAQYIYLPTANGPMPIAAVVNGELFAVHSDHLNTPRRLTNSQGQPVWQWAYSAFGDEKPTIAKYRFANLEVNPNPGTTSFAEFVFNLRWPGQYHDKESGLFYNYFRSLDPRTGRYTQNDPMGLAAGLGRHTYVGGNPLNNSDAKGLFLPALAIPIIGGTSIGLTDIGIGLGLGAAGYGLDRIFNDALPPRGLPPEGILPPIPEADQCKPGPASRPSERDKGGQSLWDPKGGEWRWFPGDRWHNPHWDHNAHDGRMSPWVNVPHGGLPPVKR</sequence>
<protein>
    <recommendedName>
        <fullName evidence="4">RHS repeat-associated core domain-containing protein</fullName>
    </recommendedName>
</protein>
<dbReference type="NCBIfam" id="TIGR03696">
    <property type="entry name" value="Rhs_assc_core"/>
    <property type="match status" value="1"/>
</dbReference>
<dbReference type="Proteomes" id="UP001500975">
    <property type="component" value="Unassembled WGS sequence"/>
</dbReference>